<evidence type="ECO:0000256" key="1">
    <source>
        <dbReference type="SAM" id="MobiDB-lite"/>
    </source>
</evidence>
<protein>
    <submittedName>
        <fullName evidence="2">Uncharacterized protein</fullName>
    </submittedName>
</protein>
<sequence length="123" mass="13814">MSVRSGAMMSKVGNPQVYEASEQRQISNRYSRPPKDKHPRKKHDEEQQHVYEDIESEDERGIGNKLAAMHAHSRQLPDPPRADPKVDPLGPATAHGNEPSKGAKVDAELKEEEEELLKRKGKA</sequence>
<dbReference type="PANTHER" id="PTHR39475:SF1">
    <property type="entry name" value="CONIDIATION-SPECIFIC PROTEIN 6"/>
    <property type="match status" value="1"/>
</dbReference>
<dbReference type="EMBL" id="KV448241">
    <property type="protein sequence ID" value="OAX39661.1"/>
    <property type="molecule type" value="Genomic_DNA"/>
</dbReference>
<gene>
    <name evidence="2" type="ORF">K503DRAFT_689140</name>
</gene>
<proteinExistence type="predicted"/>
<dbReference type="Proteomes" id="UP000092154">
    <property type="component" value="Unassembled WGS sequence"/>
</dbReference>
<keyword evidence="3" id="KW-1185">Reference proteome</keyword>
<dbReference type="AlphaFoldDB" id="A0A1B7N4C1"/>
<dbReference type="OrthoDB" id="3358750at2759"/>
<dbReference type="InParanoid" id="A0A1B7N4C1"/>
<evidence type="ECO:0000313" key="3">
    <source>
        <dbReference type="Proteomes" id="UP000092154"/>
    </source>
</evidence>
<feature type="compositionally biased region" description="Basic and acidic residues" evidence="1">
    <location>
        <begin position="42"/>
        <end position="52"/>
    </location>
</feature>
<feature type="region of interest" description="Disordered" evidence="1">
    <location>
        <begin position="1"/>
        <end position="123"/>
    </location>
</feature>
<reference evidence="2 3" key="1">
    <citation type="submission" date="2016-06" db="EMBL/GenBank/DDBJ databases">
        <title>Comparative genomics of the ectomycorrhizal sister species Rhizopogon vinicolor and Rhizopogon vesiculosus (Basidiomycota: Boletales) reveals a divergence of the mating type B locus.</title>
        <authorList>
            <consortium name="DOE Joint Genome Institute"/>
            <person name="Mujic A.B."/>
            <person name="Kuo A."/>
            <person name="Tritt A."/>
            <person name="Lipzen A."/>
            <person name="Chen C."/>
            <person name="Johnson J."/>
            <person name="Sharma A."/>
            <person name="Barry K."/>
            <person name="Grigoriev I.V."/>
            <person name="Spatafora J.W."/>
        </authorList>
    </citation>
    <scope>NUCLEOTIDE SEQUENCE [LARGE SCALE GENOMIC DNA]</scope>
    <source>
        <strain evidence="2 3">AM-OR11-026</strain>
    </source>
</reference>
<accession>A0A1B7N4C1</accession>
<name>A0A1B7N4C1_9AGAM</name>
<evidence type="ECO:0000313" key="2">
    <source>
        <dbReference type="EMBL" id="OAX39661.1"/>
    </source>
</evidence>
<dbReference type="PANTHER" id="PTHR39475">
    <property type="entry name" value="CONIDIATION-SPECIFIC PROTEIN 6"/>
    <property type="match status" value="1"/>
</dbReference>
<organism evidence="2 3">
    <name type="scientific">Rhizopogon vinicolor AM-OR11-026</name>
    <dbReference type="NCBI Taxonomy" id="1314800"/>
    <lineage>
        <taxon>Eukaryota</taxon>
        <taxon>Fungi</taxon>
        <taxon>Dikarya</taxon>
        <taxon>Basidiomycota</taxon>
        <taxon>Agaricomycotina</taxon>
        <taxon>Agaricomycetes</taxon>
        <taxon>Agaricomycetidae</taxon>
        <taxon>Boletales</taxon>
        <taxon>Suillineae</taxon>
        <taxon>Rhizopogonaceae</taxon>
        <taxon>Rhizopogon</taxon>
    </lineage>
</organism>